<keyword evidence="2" id="KW-1185">Reference proteome</keyword>
<comment type="caution">
    <text evidence="1">The sequence shown here is derived from an EMBL/GenBank/DDBJ whole genome shotgun (WGS) entry which is preliminary data.</text>
</comment>
<evidence type="ECO:0000313" key="2">
    <source>
        <dbReference type="Proteomes" id="UP000292452"/>
    </source>
</evidence>
<gene>
    <name evidence="1" type="ORF">EYS09_33950</name>
</gene>
<dbReference type="RefSeq" id="WP_131126098.1">
    <property type="nucleotide sequence ID" value="NZ_SIXH01000542.1"/>
</dbReference>
<accession>A0A4Q9HL77</accession>
<name>A0A4Q9HL77_STRKA</name>
<evidence type="ECO:0000313" key="1">
    <source>
        <dbReference type="EMBL" id="TBO55305.1"/>
    </source>
</evidence>
<reference evidence="1 2" key="1">
    <citation type="submission" date="2019-02" db="EMBL/GenBank/DDBJ databases">
        <title>Draft Genome Sequence of Streptomyces sp. AM-2504, identified by 16S rRNA comparative analysis as a Streptomyces Kasugaensis strain.</title>
        <authorList>
            <person name="Napolioni V."/>
            <person name="Giuliodori A.M."/>
            <person name="Spurio R."/>
            <person name="Fabbretti A."/>
        </authorList>
    </citation>
    <scope>NUCLEOTIDE SEQUENCE [LARGE SCALE GENOMIC DNA]</scope>
    <source>
        <strain evidence="1 2">AM-2504</strain>
    </source>
</reference>
<dbReference type="Gene3D" id="2.40.420.20">
    <property type="match status" value="1"/>
</dbReference>
<organism evidence="1 2">
    <name type="scientific">Streptomyces kasugaensis</name>
    <dbReference type="NCBI Taxonomy" id="1946"/>
    <lineage>
        <taxon>Bacteria</taxon>
        <taxon>Bacillati</taxon>
        <taxon>Actinomycetota</taxon>
        <taxon>Actinomycetes</taxon>
        <taxon>Kitasatosporales</taxon>
        <taxon>Streptomycetaceae</taxon>
        <taxon>Streptomyces</taxon>
    </lineage>
</organism>
<dbReference type="AlphaFoldDB" id="A0A4Q9HL77"/>
<sequence length="378" mass="38763">MARRDDAPASGRRRGRRIAAVAALTVLSGGAVGAVALSAHGREQQPKEAGAPSAQTTAIVRTDLADSRTLPGALGFGGQTVVKGTGKGSLTRLPKPDTTVARGKPLYWVDDRPVMVFFGDTPIFRTLDTSGVSGRDVTVLAENLRALGYDTGPAVSVPQKAGSGKGAEPGTKLTPTLLAALKRWQHDTGQQETGKLVPGEVVVVPGPYRVSGIKAQLGDPVAEEVLTVTSVHKSVQVKVEAQDAAPIHKGDPVTLALPSTKSVPGKVTSVGQTVQGGADTDASGAAAPATLQVTVEPVDSASVKDLSSASVQVTFTAEKREHILAVPVGALLALREGGYALQRTDGRLLAVKTGLFAKGMVEVSGSGIKEGDRVVTTS</sequence>
<dbReference type="EMBL" id="SIXH01000542">
    <property type="protein sequence ID" value="TBO55305.1"/>
    <property type="molecule type" value="Genomic_DNA"/>
</dbReference>
<protein>
    <recommendedName>
        <fullName evidence="3">Peptidoglycan-binding protein</fullName>
    </recommendedName>
</protein>
<dbReference type="Proteomes" id="UP000292452">
    <property type="component" value="Unassembled WGS sequence"/>
</dbReference>
<proteinExistence type="predicted"/>
<evidence type="ECO:0008006" key="3">
    <source>
        <dbReference type="Google" id="ProtNLM"/>
    </source>
</evidence>